<organism evidence="2 3">
    <name type="scientific">Bradyrhizobium canariense</name>
    <dbReference type="NCBI Taxonomy" id="255045"/>
    <lineage>
        <taxon>Bacteria</taxon>
        <taxon>Pseudomonadati</taxon>
        <taxon>Pseudomonadota</taxon>
        <taxon>Alphaproteobacteria</taxon>
        <taxon>Hyphomicrobiales</taxon>
        <taxon>Nitrobacteraceae</taxon>
        <taxon>Bradyrhizobium</taxon>
    </lineage>
</organism>
<comment type="caution">
    <text evidence="2">The sequence shown here is derived from an EMBL/GenBank/DDBJ whole genome shotgun (WGS) entry which is preliminary data.</text>
</comment>
<accession>A0ABX3X8M8</accession>
<protein>
    <recommendedName>
        <fullName evidence="4">Secreted protein</fullName>
    </recommendedName>
</protein>
<reference evidence="2 3" key="1">
    <citation type="submission" date="2017-03" db="EMBL/GenBank/DDBJ databases">
        <title>Whole genome sequences of fourteen strains of Bradyrhizobium canariense and one strain of Bradyrhizobium japonicum isolated from Lupinus (Papilionoideae: Genisteae) species in Algeria.</title>
        <authorList>
            <person name="Crovadore J."/>
            <person name="Chekireb D."/>
            <person name="Brachmann A."/>
            <person name="Chablais R."/>
            <person name="Cochard B."/>
            <person name="Lefort F."/>
        </authorList>
    </citation>
    <scope>NUCLEOTIDE SEQUENCE [LARGE SCALE GENOMIC DNA]</scope>
    <source>
        <strain evidence="2 3">UBMAN05</strain>
    </source>
</reference>
<dbReference type="EMBL" id="NAFK01000137">
    <property type="protein sequence ID" value="OSJ33162.1"/>
    <property type="molecule type" value="Genomic_DNA"/>
</dbReference>
<keyword evidence="1" id="KW-0732">Signal</keyword>
<evidence type="ECO:0000313" key="2">
    <source>
        <dbReference type="EMBL" id="OSJ33162.1"/>
    </source>
</evidence>
<sequence>MSLSISLIVLSSQLVVAAADTVPKFDIGGSCKATASAAAGMSEDQPVKRCISDEQDAQRQLESQWSTFTSSSRVSCAGMENITRSYVSLLTCLQFAKQAK</sequence>
<dbReference type="RefSeq" id="WP_085383708.1">
    <property type="nucleotide sequence ID" value="NZ_NAFJ01000122.1"/>
</dbReference>
<keyword evidence="3" id="KW-1185">Reference proteome</keyword>
<evidence type="ECO:0000313" key="3">
    <source>
        <dbReference type="Proteomes" id="UP000193884"/>
    </source>
</evidence>
<proteinExistence type="predicted"/>
<name>A0ABX3X8M8_9BRAD</name>
<feature type="signal peptide" evidence="1">
    <location>
        <begin position="1"/>
        <end position="17"/>
    </location>
</feature>
<gene>
    <name evidence="2" type="ORF">BST63_06205</name>
</gene>
<feature type="chain" id="PRO_5045068103" description="Secreted protein" evidence="1">
    <location>
        <begin position="18"/>
        <end position="100"/>
    </location>
</feature>
<evidence type="ECO:0008006" key="4">
    <source>
        <dbReference type="Google" id="ProtNLM"/>
    </source>
</evidence>
<dbReference type="Proteomes" id="UP000193884">
    <property type="component" value="Unassembled WGS sequence"/>
</dbReference>
<evidence type="ECO:0000256" key="1">
    <source>
        <dbReference type="SAM" id="SignalP"/>
    </source>
</evidence>